<dbReference type="AlphaFoldDB" id="A0A7W8QMK2"/>
<accession>A0A7W8QMK2</accession>
<sequence length="245" mass="26785">MTQTALGRALGVRGTAISNLERGARKPSPENLRLLDSTLRTGGQLERLWNELKDSGQLAWLGKLSELEQEATSILEFQNQLIPSLLQTEPYAQMVIKAVSPWKPNSWVEANAKARIQRADRFTSASSPVMFAVLSTTILTNPVDSGPVMREQLAHLHDLISRGRVAVQFIDPGRHPGLVGPFKILAPASGPEVAYTESAYKGQFVDVTAAVAEFKLRFGCLQAEALPPGRSLVLVSEALERMNDE</sequence>
<gene>
    <name evidence="2" type="ORF">HDA36_003316</name>
</gene>
<dbReference type="Gene3D" id="1.10.260.40">
    <property type="entry name" value="lambda repressor-like DNA-binding domains"/>
    <property type="match status" value="1"/>
</dbReference>
<name>A0A7W8QMK2_9ACTN</name>
<evidence type="ECO:0000259" key="1">
    <source>
        <dbReference type="PROSITE" id="PS50943"/>
    </source>
</evidence>
<keyword evidence="3" id="KW-1185">Reference proteome</keyword>
<proteinExistence type="predicted"/>
<evidence type="ECO:0000313" key="2">
    <source>
        <dbReference type="EMBL" id="MBB5433232.1"/>
    </source>
</evidence>
<dbReference type="Proteomes" id="UP000572635">
    <property type="component" value="Unassembled WGS sequence"/>
</dbReference>
<dbReference type="InterPro" id="IPR010982">
    <property type="entry name" value="Lambda_DNA-bd_dom_sf"/>
</dbReference>
<comment type="caution">
    <text evidence="2">The sequence shown here is derived from an EMBL/GenBank/DDBJ whole genome shotgun (WGS) entry which is preliminary data.</text>
</comment>
<evidence type="ECO:0000313" key="3">
    <source>
        <dbReference type="Proteomes" id="UP000572635"/>
    </source>
</evidence>
<feature type="domain" description="HTH cro/C1-type" evidence="1">
    <location>
        <begin position="1"/>
        <end position="45"/>
    </location>
</feature>
<dbReference type="EMBL" id="JACHDB010000001">
    <property type="protein sequence ID" value="MBB5433232.1"/>
    <property type="molecule type" value="Genomic_DNA"/>
</dbReference>
<dbReference type="InterPro" id="IPR001387">
    <property type="entry name" value="Cro/C1-type_HTH"/>
</dbReference>
<dbReference type="CDD" id="cd00093">
    <property type="entry name" value="HTH_XRE"/>
    <property type="match status" value="1"/>
</dbReference>
<dbReference type="InterPro" id="IPR043917">
    <property type="entry name" value="DUF5753"/>
</dbReference>
<dbReference type="GO" id="GO:0003677">
    <property type="term" value="F:DNA binding"/>
    <property type="evidence" value="ECO:0007669"/>
    <property type="project" value="InterPro"/>
</dbReference>
<organism evidence="2 3">
    <name type="scientific">Nocardiopsis composta</name>
    <dbReference type="NCBI Taxonomy" id="157465"/>
    <lineage>
        <taxon>Bacteria</taxon>
        <taxon>Bacillati</taxon>
        <taxon>Actinomycetota</taxon>
        <taxon>Actinomycetes</taxon>
        <taxon>Streptosporangiales</taxon>
        <taxon>Nocardiopsidaceae</taxon>
        <taxon>Nocardiopsis</taxon>
    </lineage>
</organism>
<dbReference type="Pfam" id="PF19054">
    <property type="entry name" value="DUF5753"/>
    <property type="match status" value="1"/>
</dbReference>
<protein>
    <submittedName>
        <fullName evidence="2">Transcriptional regulator with XRE-family HTH domain</fullName>
    </submittedName>
</protein>
<reference evidence="2 3" key="1">
    <citation type="submission" date="2020-08" db="EMBL/GenBank/DDBJ databases">
        <title>Sequencing the genomes of 1000 actinobacteria strains.</title>
        <authorList>
            <person name="Klenk H.-P."/>
        </authorList>
    </citation>
    <scope>NUCLEOTIDE SEQUENCE [LARGE SCALE GENOMIC DNA]</scope>
    <source>
        <strain evidence="2 3">DSM 44551</strain>
    </source>
</reference>
<dbReference type="SUPFAM" id="SSF47413">
    <property type="entry name" value="lambda repressor-like DNA-binding domains"/>
    <property type="match status" value="1"/>
</dbReference>
<dbReference type="PROSITE" id="PS50943">
    <property type="entry name" value="HTH_CROC1"/>
    <property type="match status" value="1"/>
</dbReference>
<dbReference type="Pfam" id="PF01381">
    <property type="entry name" value="HTH_3"/>
    <property type="match status" value="1"/>
</dbReference>